<organism evidence="2 3">
    <name type="scientific">Cotesia glomerata</name>
    <name type="common">Lepidopteran parasitic wasp</name>
    <name type="synonym">Apanteles glomeratus</name>
    <dbReference type="NCBI Taxonomy" id="32391"/>
    <lineage>
        <taxon>Eukaryota</taxon>
        <taxon>Metazoa</taxon>
        <taxon>Ecdysozoa</taxon>
        <taxon>Arthropoda</taxon>
        <taxon>Hexapoda</taxon>
        <taxon>Insecta</taxon>
        <taxon>Pterygota</taxon>
        <taxon>Neoptera</taxon>
        <taxon>Endopterygota</taxon>
        <taxon>Hymenoptera</taxon>
        <taxon>Apocrita</taxon>
        <taxon>Ichneumonoidea</taxon>
        <taxon>Braconidae</taxon>
        <taxon>Microgastrinae</taxon>
        <taxon>Cotesia</taxon>
    </lineage>
</organism>
<keyword evidence="1" id="KW-0732">Signal</keyword>
<dbReference type="EMBL" id="JAHXZJ010002237">
    <property type="protein sequence ID" value="KAH0545632.1"/>
    <property type="molecule type" value="Genomic_DNA"/>
</dbReference>
<accession>A0AAV7I4B2</accession>
<dbReference type="AlphaFoldDB" id="A0AAV7I4B2"/>
<gene>
    <name evidence="2" type="ORF">KQX54_001888</name>
</gene>
<feature type="signal peptide" evidence="1">
    <location>
        <begin position="1"/>
        <end position="16"/>
    </location>
</feature>
<reference evidence="2 3" key="1">
    <citation type="journal article" date="2021" name="J. Hered.">
        <title>A chromosome-level genome assembly of the parasitoid wasp, Cotesia glomerata (Hymenoptera: Braconidae).</title>
        <authorList>
            <person name="Pinto B.J."/>
            <person name="Weis J.J."/>
            <person name="Gamble T."/>
            <person name="Ode P.J."/>
            <person name="Paul R."/>
            <person name="Zaspel J.M."/>
        </authorList>
    </citation>
    <scope>NUCLEOTIDE SEQUENCE [LARGE SCALE GENOMIC DNA]</scope>
    <source>
        <strain evidence="2">CgM1</strain>
    </source>
</reference>
<feature type="chain" id="PRO_5043451220" evidence="1">
    <location>
        <begin position="17"/>
        <end position="134"/>
    </location>
</feature>
<evidence type="ECO:0000256" key="1">
    <source>
        <dbReference type="SAM" id="SignalP"/>
    </source>
</evidence>
<dbReference type="Proteomes" id="UP000826195">
    <property type="component" value="Unassembled WGS sequence"/>
</dbReference>
<evidence type="ECO:0000313" key="3">
    <source>
        <dbReference type="Proteomes" id="UP000826195"/>
    </source>
</evidence>
<proteinExistence type="predicted"/>
<protein>
    <submittedName>
        <fullName evidence="2">Uncharacterized protein</fullName>
    </submittedName>
</protein>
<evidence type="ECO:0000313" key="2">
    <source>
        <dbReference type="EMBL" id="KAH0545632.1"/>
    </source>
</evidence>
<sequence>MILVLVLVLMEHKILMKTGYVYGMMHISCGRINTVSWSEYCWVRDTALSRTSQAASTSISSRLPSSTIERENRNRTEQNIKYNTTSIFYNDHDDDDDDDEALSWRHSSILLSWIYIKSIIDEKKKEEKRILDRV</sequence>
<comment type="caution">
    <text evidence="2">The sequence shown here is derived from an EMBL/GenBank/DDBJ whole genome shotgun (WGS) entry which is preliminary data.</text>
</comment>
<keyword evidence="3" id="KW-1185">Reference proteome</keyword>
<name>A0AAV7I4B2_COTGL</name>